<feature type="domain" description="EamA" evidence="2">
    <location>
        <begin position="8"/>
        <end position="138"/>
    </location>
</feature>
<gene>
    <name evidence="3" type="ORF">ACFOGH_03145</name>
</gene>
<sequence length="298" mass="30346">MALPLHELAALGTATCWATTGLFAADAVRSLGAFHFNLIRQVFVTLLLALIVLATVGFGVPDRGALITLAISGVVGILLGDTLNFAAVGRIGPRRAGAVFALNAPMAAVMGWALLGEALPWRAVFGIGLTASGVALAILGRPSANAHRLETLQGTAIIGILFGLGAAFGQAAGSLIARPVMVTGIDPYLASLFRVGASGLVMGALAVTPLAPPAPKLTVKPLLWTAAIAFVGLLVGMTLFLYALQGSQTGIIATLSATSPVIILPLLWLRTGQRPTALSWAGAGLAVLGLGLIFSRFS</sequence>
<feature type="transmembrane region" description="Helical" evidence="1">
    <location>
        <begin position="152"/>
        <end position="176"/>
    </location>
</feature>
<feature type="transmembrane region" description="Helical" evidence="1">
    <location>
        <begin position="96"/>
        <end position="115"/>
    </location>
</feature>
<dbReference type="PANTHER" id="PTHR22911">
    <property type="entry name" value="ACYL-MALONYL CONDENSING ENZYME-RELATED"/>
    <property type="match status" value="1"/>
</dbReference>
<evidence type="ECO:0000313" key="4">
    <source>
        <dbReference type="Proteomes" id="UP001595547"/>
    </source>
</evidence>
<reference evidence="4" key="1">
    <citation type="journal article" date="2019" name="Int. J. Syst. Evol. Microbiol.">
        <title>The Global Catalogue of Microorganisms (GCM) 10K type strain sequencing project: providing services to taxonomists for standard genome sequencing and annotation.</title>
        <authorList>
            <consortium name="The Broad Institute Genomics Platform"/>
            <consortium name="The Broad Institute Genome Sequencing Center for Infectious Disease"/>
            <person name="Wu L."/>
            <person name="Ma J."/>
        </authorList>
    </citation>
    <scope>NUCLEOTIDE SEQUENCE [LARGE SCALE GENOMIC DNA]</scope>
    <source>
        <strain evidence="4">KCTC 52039</strain>
    </source>
</reference>
<feature type="transmembrane region" description="Helical" evidence="1">
    <location>
        <begin position="38"/>
        <end position="60"/>
    </location>
</feature>
<dbReference type="PANTHER" id="PTHR22911:SF137">
    <property type="entry name" value="SOLUTE CARRIER FAMILY 35 MEMBER G2-RELATED"/>
    <property type="match status" value="1"/>
</dbReference>
<keyword evidence="1" id="KW-0812">Transmembrane</keyword>
<keyword evidence="1" id="KW-0472">Membrane</keyword>
<feature type="transmembrane region" description="Helical" evidence="1">
    <location>
        <begin position="222"/>
        <end position="244"/>
    </location>
</feature>
<accession>A0ABV7ITZ4</accession>
<proteinExistence type="predicted"/>
<keyword evidence="1" id="KW-1133">Transmembrane helix</keyword>
<dbReference type="InterPro" id="IPR037185">
    <property type="entry name" value="EmrE-like"/>
</dbReference>
<feature type="transmembrane region" description="Helical" evidence="1">
    <location>
        <begin position="121"/>
        <end position="140"/>
    </location>
</feature>
<keyword evidence="4" id="KW-1185">Reference proteome</keyword>
<dbReference type="SUPFAM" id="SSF103481">
    <property type="entry name" value="Multidrug resistance efflux transporter EmrE"/>
    <property type="match status" value="2"/>
</dbReference>
<evidence type="ECO:0000259" key="2">
    <source>
        <dbReference type="Pfam" id="PF00892"/>
    </source>
</evidence>
<feature type="transmembrane region" description="Helical" evidence="1">
    <location>
        <begin position="276"/>
        <end position="297"/>
    </location>
</feature>
<feature type="transmembrane region" description="Helical" evidence="1">
    <location>
        <begin position="250"/>
        <end position="269"/>
    </location>
</feature>
<name>A0ABV7ITZ4_9RHOB</name>
<organism evidence="3 4">
    <name type="scientific">Cypionkella sinensis</name>
    <dbReference type="NCBI Taxonomy" id="1756043"/>
    <lineage>
        <taxon>Bacteria</taxon>
        <taxon>Pseudomonadati</taxon>
        <taxon>Pseudomonadota</taxon>
        <taxon>Alphaproteobacteria</taxon>
        <taxon>Rhodobacterales</taxon>
        <taxon>Paracoccaceae</taxon>
        <taxon>Cypionkella</taxon>
    </lineage>
</organism>
<dbReference type="Pfam" id="PF00892">
    <property type="entry name" value="EamA"/>
    <property type="match status" value="2"/>
</dbReference>
<comment type="caution">
    <text evidence="3">The sequence shown here is derived from an EMBL/GenBank/DDBJ whole genome shotgun (WGS) entry which is preliminary data.</text>
</comment>
<dbReference type="RefSeq" id="WP_380071599.1">
    <property type="nucleotide sequence ID" value="NZ_JBHRTO010000001.1"/>
</dbReference>
<dbReference type="InterPro" id="IPR000620">
    <property type="entry name" value="EamA_dom"/>
</dbReference>
<feature type="transmembrane region" description="Helical" evidence="1">
    <location>
        <begin position="66"/>
        <end position="89"/>
    </location>
</feature>
<feature type="transmembrane region" description="Helical" evidence="1">
    <location>
        <begin position="188"/>
        <end position="210"/>
    </location>
</feature>
<feature type="domain" description="EamA" evidence="2">
    <location>
        <begin position="158"/>
        <end position="294"/>
    </location>
</feature>
<dbReference type="Proteomes" id="UP001595547">
    <property type="component" value="Unassembled WGS sequence"/>
</dbReference>
<dbReference type="EMBL" id="JBHRTO010000001">
    <property type="protein sequence ID" value="MFC3179975.1"/>
    <property type="molecule type" value="Genomic_DNA"/>
</dbReference>
<evidence type="ECO:0000313" key="3">
    <source>
        <dbReference type="EMBL" id="MFC3179975.1"/>
    </source>
</evidence>
<evidence type="ECO:0000256" key="1">
    <source>
        <dbReference type="SAM" id="Phobius"/>
    </source>
</evidence>
<protein>
    <submittedName>
        <fullName evidence="3">DMT family transporter</fullName>
    </submittedName>
</protein>